<comment type="caution">
    <text evidence="1">The sequence shown here is derived from an EMBL/GenBank/DDBJ whole genome shotgun (WGS) entry which is preliminary data.</text>
</comment>
<sequence length="176" mass="20931">MAPSSPEAPSIDEIHRSKRHLKLSRLNKKPGKFSELFPGLYPTHIQRQQYVNAFLRWYFGDTHFDFFHIQLAQTADSDVVDRFIELKLEPASPSAFEFLVDQVFWELHFCWLPPEERPPWPWMSVETVPKDDNLSDRFSWLKSEWKGKRSLRPPETRHKAAFPPRVMLNLEHLENF</sequence>
<protein>
    <submittedName>
        <fullName evidence="1">Uncharacterized protein</fullName>
    </submittedName>
</protein>
<keyword evidence="2" id="KW-1185">Reference proteome</keyword>
<dbReference type="Proteomes" id="UP001152024">
    <property type="component" value="Unassembled WGS sequence"/>
</dbReference>
<reference evidence="1" key="1">
    <citation type="submission" date="2022-09" db="EMBL/GenBank/DDBJ databases">
        <title>Fusarium specimens isolated from Avocado Roots.</title>
        <authorList>
            <person name="Stajich J."/>
            <person name="Roper C."/>
            <person name="Heimlech-Rivalta G."/>
        </authorList>
    </citation>
    <scope>NUCLEOTIDE SEQUENCE</scope>
    <source>
        <strain evidence="1">CF00095</strain>
    </source>
</reference>
<proteinExistence type="predicted"/>
<evidence type="ECO:0000313" key="1">
    <source>
        <dbReference type="EMBL" id="KAJ4136447.1"/>
    </source>
</evidence>
<organism evidence="1 2">
    <name type="scientific">Fusarium equiseti</name>
    <name type="common">Fusarium scirpi</name>
    <dbReference type="NCBI Taxonomy" id="61235"/>
    <lineage>
        <taxon>Eukaryota</taxon>
        <taxon>Fungi</taxon>
        <taxon>Dikarya</taxon>
        <taxon>Ascomycota</taxon>
        <taxon>Pezizomycotina</taxon>
        <taxon>Sordariomycetes</taxon>
        <taxon>Hypocreomycetidae</taxon>
        <taxon>Hypocreales</taxon>
        <taxon>Nectriaceae</taxon>
        <taxon>Fusarium</taxon>
        <taxon>Fusarium incarnatum-equiseti species complex</taxon>
    </lineage>
</organism>
<gene>
    <name evidence="1" type="ORF">NW768_004060</name>
</gene>
<accession>A0ABQ8RJH2</accession>
<dbReference type="EMBL" id="JAOQBH010000005">
    <property type="protein sequence ID" value="KAJ4136447.1"/>
    <property type="molecule type" value="Genomic_DNA"/>
</dbReference>
<name>A0ABQ8RJH2_FUSEQ</name>
<evidence type="ECO:0000313" key="2">
    <source>
        <dbReference type="Proteomes" id="UP001152024"/>
    </source>
</evidence>